<dbReference type="EMBL" id="JACYCF010000004">
    <property type="protein sequence ID" value="KAF8757886.1"/>
    <property type="molecule type" value="Genomic_DNA"/>
</dbReference>
<reference evidence="2" key="1">
    <citation type="submission" date="2020-09" db="EMBL/GenBank/DDBJ databases">
        <title>Comparative genome analyses of four rice-infecting Rhizoctonia solani isolates reveal extensive enrichment of homogalacturonan modification genes.</title>
        <authorList>
            <person name="Lee D.-Y."/>
            <person name="Jeon J."/>
            <person name="Kim K.-T."/>
            <person name="Cheong K."/>
            <person name="Song H."/>
            <person name="Choi G."/>
            <person name="Ko J."/>
            <person name="Opiyo S.O."/>
            <person name="Zuo S."/>
            <person name="Madhav S."/>
            <person name="Lee Y.-H."/>
            <person name="Wang G.-L."/>
        </authorList>
    </citation>
    <scope>NUCLEOTIDE SEQUENCE</scope>
    <source>
        <strain evidence="2">AG1-IA B2</strain>
    </source>
</reference>
<dbReference type="Proteomes" id="UP000614334">
    <property type="component" value="Unassembled WGS sequence"/>
</dbReference>
<accession>A0A8H7IHE3</accession>
<gene>
    <name evidence="2" type="ORF">RHS01_03550</name>
</gene>
<proteinExistence type="predicted"/>
<sequence>MYCQPFPLHFKQTVPPILESPGRTMSAPGGGPPRHTVTEGLKFEDDDQPVGNDDPKGCPGPWNECWECDGLAEGG</sequence>
<comment type="caution">
    <text evidence="2">The sequence shown here is derived from an EMBL/GenBank/DDBJ whole genome shotgun (WGS) entry which is preliminary data.</text>
</comment>
<evidence type="ECO:0000313" key="3">
    <source>
        <dbReference type="Proteomes" id="UP000614334"/>
    </source>
</evidence>
<evidence type="ECO:0000256" key="1">
    <source>
        <dbReference type="SAM" id="MobiDB-lite"/>
    </source>
</evidence>
<name>A0A8H7IHE3_9AGAM</name>
<dbReference type="AlphaFoldDB" id="A0A8H7IHE3"/>
<organism evidence="2 3">
    <name type="scientific">Rhizoctonia solani</name>
    <dbReference type="NCBI Taxonomy" id="456999"/>
    <lineage>
        <taxon>Eukaryota</taxon>
        <taxon>Fungi</taxon>
        <taxon>Dikarya</taxon>
        <taxon>Basidiomycota</taxon>
        <taxon>Agaricomycotina</taxon>
        <taxon>Agaricomycetes</taxon>
        <taxon>Cantharellales</taxon>
        <taxon>Ceratobasidiaceae</taxon>
        <taxon>Rhizoctonia</taxon>
    </lineage>
</organism>
<feature type="region of interest" description="Disordered" evidence="1">
    <location>
        <begin position="13"/>
        <end position="59"/>
    </location>
</feature>
<evidence type="ECO:0000313" key="2">
    <source>
        <dbReference type="EMBL" id="KAF8757886.1"/>
    </source>
</evidence>
<protein>
    <submittedName>
        <fullName evidence="2">Uncharacterized protein</fullName>
    </submittedName>
</protein>